<protein>
    <submittedName>
        <fullName evidence="2">Uncharacterized protein</fullName>
    </submittedName>
</protein>
<keyword evidence="1" id="KW-1133">Transmembrane helix</keyword>
<dbReference type="EnsemblMetazoa" id="GBRI009953-RA">
    <property type="protein sequence ID" value="GBRI009953-PA"/>
    <property type="gene ID" value="GBRI009953"/>
</dbReference>
<dbReference type="Proteomes" id="UP000091820">
    <property type="component" value="Unassembled WGS sequence"/>
</dbReference>
<keyword evidence="1" id="KW-0812">Transmembrane</keyword>
<keyword evidence="1" id="KW-0472">Membrane</keyword>
<organism evidence="2 3">
    <name type="scientific">Glossina brevipalpis</name>
    <dbReference type="NCBI Taxonomy" id="37001"/>
    <lineage>
        <taxon>Eukaryota</taxon>
        <taxon>Metazoa</taxon>
        <taxon>Ecdysozoa</taxon>
        <taxon>Arthropoda</taxon>
        <taxon>Hexapoda</taxon>
        <taxon>Insecta</taxon>
        <taxon>Pterygota</taxon>
        <taxon>Neoptera</taxon>
        <taxon>Endopterygota</taxon>
        <taxon>Diptera</taxon>
        <taxon>Brachycera</taxon>
        <taxon>Muscomorpha</taxon>
        <taxon>Hippoboscoidea</taxon>
        <taxon>Glossinidae</taxon>
        <taxon>Glossina</taxon>
    </lineage>
</organism>
<name>A0A1A9W8F0_9MUSC</name>
<accession>A0A1A9W8F0</accession>
<evidence type="ECO:0000256" key="1">
    <source>
        <dbReference type="SAM" id="Phobius"/>
    </source>
</evidence>
<evidence type="ECO:0000313" key="2">
    <source>
        <dbReference type="EnsemblMetazoa" id="GBRI009953-PA"/>
    </source>
</evidence>
<proteinExistence type="predicted"/>
<dbReference type="VEuPathDB" id="VectorBase:GBRI009953"/>
<feature type="transmembrane region" description="Helical" evidence="1">
    <location>
        <begin position="53"/>
        <end position="73"/>
    </location>
</feature>
<reference evidence="2" key="2">
    <citation type="submission" date="2020-05" db="UniProtKB">
        <authorList>
            <consortium name="EnsemblMetazoa"/>
        </authorList>
    </citation>
    <scope>IDENTIFICATION</scope>
    <source>
        <strain evidence="2">IAEA</strain>
    </source>
</reference>
<dbReference type="AlphaFoldDB" id="A0A1A9W8F0"/>
<sequence>MKDDDLQIDLQALIIISPGLNALTCRLLIAYLSNLCFVYCCFSPHVFVCNCETPTLFSFTLAIKLTLTFLMFAKISSRKDLMLLLIPQHSESYQKLQAIGQRLIVFCYKICEI</sequence>
<reference evidence="3" key="1">
    <citation type="submission" date="2014-03" db="EMBL/GenBank/DDBJ databases">
        <authorList>
            <person name="Aksoy S."/>
            <person name="Warren W."/>
            <person name="Wilson R.K."/>
        </authorList>
    </citation>
    <scope>NUCLEOTIDE SEQUENCE [LARGE SCALE GENOMIC DNA]</scope>
    <source>
        <strain evidence="3">IAEA</strain>
    </source>
</reference>
<evidence type="ECO:0000313" key="3">
    <source>
        <dbReference type="Proteomes" id="UP000091820"/>
    </source>
</evidence>
<keyword evidence="3" id="KW-1185">Reference proteome</keyword>